<protein>
    <submittedName>
        <fullName evidence="2">Putative secreted protein</fullName>
    </submittedName>
</protein>
<evidence type="ECO:0000313" key="2">
    <source>
        <dbReference type="EMBL" id="MBW72674.1"/>
    </source>
</evidence>
<dbReference type="AlphaFoldDB" id="A0A2M4D510"/>
<accession>A0A2M4D510</accession>
<feature type="signal peptide" evidence="1">
    <location>
        <begin position="1"/>
        <end position="18"/>
    </location>
</feature>
<reference evidence="2" key="1">
    <citation type="submission" date="2018-01" db="EMBL/GenBank/DDBJ databases">
        <title>An insight into the sialome of Amazonian anophelines.</title>
        <authorList>
            <person name="Ribeiro J.M."/>
            <person name="Scarpassa V."/>
            <person name="Calvo E."/>
        </authorList>
    </citation>
    <scope>NUCLEOTIDE SEQUENCE</scope>
</reference>
<evidence type="ECO:0000256" key="1">
    <source>
        <dbReference type="SAM" id="SignalP"/>
    </source>
</evidence>
<keyword evidence="1" id="KW-0732">Signal</keyword>
<feature type="chain" id="PRO_5014746905" evidence="1">
    <location>
        <begin position="19"/>
        <end position="73"/>
    </location>
</feature>
<proteinExistence type="predicted"/>
<dbReference type="EMBL" id="GGFL01008496">
    <property type="protein sequence ID" value="MBW72674.1"/>
    <property type="molecule type" value="Transcribed_RNA"/>
</dbReference>
<sequence>MMIWSAKFAAAGAGAGFAASVCGRSVTRIVTLEMPVPITSSAHRSRPFADEAISFGNATFSPLVLIKQPAGLR</sequence>
<organism evidence="2">
    <name type="scientific">Anopheles darlingi</name>
    <name type="common">Mosquito</name>
    <dbReference type="NCBI Taxonomy" id="43151"/>
    <lineage>
        <taxon>Eukaryota</taxon>
        <taxon>Metazoa</taxon>
        <taxon>Ecdysozoa</taxon>
        <taxon>Arthropoda</taxon>
        <taxon>Hexapoda</taxon>
        <taxon>Insecta</taxon>
        <taxon>Pterygota</taxon>
        <taxon>Neoptera</taxon>
        <taxon>Endopterygota</taxon>
        <taxon>Diptera</taxon>
        <taxon>Nematocera</taxon>
        <taxon>Culicoidea</taxon>
        <taxon>Culicidae</taxon>
        <taxon>Anophelinae</taxon>
        <taxon>Anopheles</taxon>
    </lineage>
</organism>
<name>A0A2M4D510_ANODA</name>